<feature type="compositionally biased region" description="Acidic residues" evidence="9">
    <location>
        <begin position="350"/>
        <end position="363"/>
    </location>
</feature>
<feature type="compositionally biased region" description="Basic and acidic residues" evidence="9">
    <location>
        <begin position="364"/>
        <end position="374"/>
    </location>
</feature>
<feature type="region of interest" description="Disordered" evidence="9">
    <location>
        <begin position="350"/>
        <end position="374"/>
    </location>
</feature>
<comment type="subcellular location">
    <subcellularLocation>
        <location evidence="1">Membrane</location>
        <topology evidence="1">Single-pass type II membrane protein</topology>
    </subcellularLocation>
</comment>
<feature type="compositionally biased region" description="Basic and acidic residues" evidence="9">
    <location>
        <begin position="258"/>
        <end position="267"/>
    </location>
</feature>
<protein>
    <recommendedName>
        <fullName evidence="13">Golgi membrane protein 1</fullName>
    </recommendedName>
</protein>
<dbReference type="GO" id="GO:0016020">
    <property type="term" value="C:membrane"/>
    <property type="evidence" value="ECO:0007669"/>
    <property type="project" value="UniProtKB-SubCell"/>
</dbReference>
<feature type="transmembrane region" description="Helical" evidence="10">
    <location>
        <begin position="21"/>
        <end position="41"/>
    </location>
</feature>
<dbReference type="InterPro" id="IPR026139">
    <property type="entry name" value="GOLM1/CASC4"/>
</dbReference>
<accession>A0AAD9DLH8</accession>
<evidence type="ECO:0000256" key="5">
    <source>
        <dbReference type="ARBA" id="ARBA00022989"/>
    </source>
</evidence>
<evidence type="ECO:0000256" key="3">
    <source>
        <dbReference type="ARBA" id="ARBA00022692"/>
    </source>
</evidence>
<feature type="compositionally biased region" description="Basic and acidic residues" evidence="9">
    <location>
        <begin position="66"/>
        <end position="96"/>
    </location>
</feature>
<sequence length="374" mass="41642">MQAASWLMGALGNGRRGGRTPSLLFAALIACVLLLGFNYWVSNSRNVELQAKLLELEERVRQVSAEREREQLSRSDAEEQVHRQTEQLALQEDRNQKQQQSAQNTWKLEKGKLLLNISSSAKTVQEMKNQMKTLLEDLSKVQKELQSCQSNMNTLNKKLTYDMTQCNTQILAMKEECNEKVVKQGVQKKNLSPGGEKQSSAAAGDAAVSAPKDTTPKLSSEGLKRNDTAKSVGELQHAQAPDKDRLKASEILQENDDTAVKDSDRSELPATSKPSNQNRTLNDVANEEDIEEVMDIKGEDLKPAGALLDAAVNGEGKEDEAIEYDNEGEIEKRLSKLKDEKAAQEFEEELADYNGDDDNEPEFEADKQVELAEM</sequence>
<evidence type="ECO:0000313" key="12">
    <source>
        <dbReference type="Proteomes" id="UP001239994"/>
    </source>
</evidence>
<evidence type="ECO:0000256" key="10">
    <source>
        <dbReference type="SAM" id="Phobius"/>
    </source>
</evidence>
<keyword evidence="12" id="KW-1185">Reference proteome</keyword>
<evidence type="ECO:0000256" key="7">
    <source>
        <dbReference type="ARBA" id="ARBA00023136"/>
    </source>
</evidence>
<dbReference type="PRINTS" id="PR02084">
    <property type="entry name" value="GOLM1CASC4"/>
</dbReference>
<feature type="compositionally biased region" description="Low complexity" evidence="9">
    <location>
        <begin position="199"/>
        <end position="210"/>
    </location>
</feature>
<keyword evidence="5 10" id="KW-1133">Transmembrane helix</keyword>
<feature type="region of interest" description="Disordered" evidence="9">
    <location>
        <begin position="66"/>
        <end position="103"/>
    </location>
</feature>
<dbReference type="AlphaFoldDB" id="A0AAD9DLH8"/>
<evidence type="ECO:0000256" key="1">
    <source>
        <dbReference type="ARBA" id="ARBA00004606"/>
    </source>
</evidence>
<name>A0AAD9DLH8_9TELE</name>
<evidence type="ECO:0000313" key="11">
    <source>
        <dbReference type="EMBL" id="KAK1786975.1"/>
    </source>
</evidence>
<evidence type="ECO:0000256" key="6">
    <source>
        <dbReference type="ARBA" id="ARBA00023054"/>
    </source>
</evidence>
<evidence type="ECO:0000256" key="4">
    <source>
        <dbReference type="ARBA" id="ARBA00022968"/>
    </source>
</evidence>
<keyword evidence="7 10" id="KW-0472">Membrane</keyword>
<comment type="similarity">
    <text evidence="2">Belongs to the GOLM family.</text>
</comment>
<evidence type="ECO:0000256" key="2">
    <source>
        <dbReference type="ARBA" id="ARBA00007474"/>
    </source>
</evidence>
<feature type="compositionally biased region" description="Polar residues" evidence="9">
    <location>
        <begin position="272"/>
        <end position="283"/>
    </location>
</feature>
<proteinExistence type="inferred from homology"/>
<keyword evidence="6 8" id="KW-0175">Coiled coil</keyword>
<dbReference type="Proteomes" id="UP001239994">
    <property type="component" value="Unassembled WGS sequence"/>
</dbReference>
<dbReference type="PANTHER" id="PTHR15896:SF8">
    <property type="entry name" value="GOLGI MEMBRANE PROTEIN 1"/>
    <property type="match status" value="1"/>
</dbReference>
<evidence type="ECO:0000256" key="8">
    <source>
        <dbReference type="SAM" id="Coils"/>
    </source>
</evidence>
<dbReference type="GO" id="GO:0005794">
    <property type="term" value="C:Golgi apparatus"/>
    <property type="evidence" value="ECO:0007669"/>
    <property type="project" value="TreeGrafter"/>
</dbReference>
<feature type="region of interest" description="Disordered" evidence="9">
    <location>
        <begin position="188"/>
        <end position="286"/>
    </location>
</feature>
<keyword evidence="3 10" id="KW-0812">Transmembrane</keyword>
<keyword evidence="4" id="KW-0735">Signal-anchor</keyword>
<feature type="coiled-coil region" evidence="8">
    <location>
        <begin position="124"/>
        <end position="158"/>
    </location>
</feature>
<evidence type="ECO:0008006" key="13">
    <source>
        <dbReference type="Google" id="ProtNLM"/>
    </source>
</evidence>
<evidence type="ECO:0000256" key="9">
    <source>
        <dbReference type="SAM" id="MobiDB-lite"/>
    </source>
</evidence>
<gene>
    <name evidence="11" type="ORF">P4O66_017355</name>
</gene>
<dbReference type="EMBL" id="JAROKS010000024">
    <property type="protein sequence ID" value="KAK1786975.1"/>
    <property type="molecule type" value="Genomic_DNA"/>
</dbReference>
<dbReference type="PANTHER" id="PTHR15896">
    <property type="entry name" value="GOLGI PHOSPHOPROTEIN 2/GP73-RELATED"/>
    <property type="match status" value="1"/>
</dbReference>
<organism evidence="11 12">
    <name type="scientific">Electrophorus voltai</name>
    <dbReference type="NCBI Taxonomy" id="2609070"/>
    <lineage>
        <taxon>Eukaryota</taxon>
        <taxon>Metazoa</taxon>
        <taxon>Chordata</taxon>
        <taxon>Craniata</taxon>
        <taxon>Vertebrata</taxon>
        <taxon>Euteleostomi</taxon>
        <taxon>Actinopterygii</taxon>
        <taxon>Neopterygii</taxon>
        <taxon>Teleostei</taxon>
        <taxon>Ostariophysi</taxon>
        <taxon>Gymnotiformes</taxon>
        <taxon>Gymnotoidei</taxon>
        <taxon>Gymnotidae</taxon>
        <taxon>Electrophorus</taxon>
    </lineage>
</organism>
<comment type="caution">
    <text evidence="11">The sequence shown here is derived from an EMBL/GenBank/DDBJ whole genome shotgun (WGS) entry which is preliminary data.</text>
</comment>
<reference evidence="11" key="1">
    <citation type="submission" date="2023-03" db="EMBL/GenBank/DDBJ databases">
        <title>Electrophorus voltai genome.</title>
        <authorList>
            <person name="Bian C."/>
        </authorList>
    </citation>
    <scope>NUCLEOTIDE SEQUENCE</scope>
    <source>
        <strain evidence="11">CB-2022</strain>
        <tissue evidence="11">Muscle</tissue>
    </source>
</reference>